<dbReference type="Proteomes" id="UP001501343">
    <property type="component" value="Unassembled WGS sequence"/>
</dbReference>
<evidence type="ECO:0000259" key="2">
    <source>
        <dbReference type="PROSITE" id="PS51737"/>
    </source>
</evidence>
<dbReference type="SMART" id="SM00857">
    <property type="entry name" value="Resolvase"/>
    <property type="match status" value="1"/>
</dbReference>
<dbReference type="EMBL" id="BAAAOF010000001">
    <property type="protein sequence ID" value="GAA1913533.1"/>
    <property type="molecule type" value="Genomic_DNA"/>
</dbReference>
<dbReference type="CDD" id="cd00338">
    <property type="entry name" value="Ser_Recombinase"/>
    <property type="match status" value="1"/>
</dbReference>
<sequence length="506" mass="54550">MTNAAIYLRQSMDRDGRAEGIDRQRARCRGLATTRDWEIAGEYVDNDVSASKPRGTGTAWHRLIEDAKAGRIDVVVAVDQDRILRGIRDLVTLLETGVRIATVDGELDLTTADGEFRATLAAGLARFEVRRKSERQKRANAHRRERLLPAGGRRAFGYTKLRAGASTDWPKRVGADGREWPDYGHEPHAPEAAAVRRGYAMLLAGATLRAIARAWNDDGLTTTVGHAFEPYAVRAVLANPRYAGLVAPPRESGSPSQSHNLGLGDLPTGSWEPLVSPETWAAARDLLSDPARRSNPGGTPKALLSGTATCGVCGAPVKAGATKNGVATYRCGASPHLSRKRDDADHYVEHVVLDRLSRPDVAAQILRRTDTPDAVALQTELREAKAGEQNVLSLVGQGLTTMDAATPALRDVRERIARLEAALTDAGRVNVLGALVETAEAAGDDYEARWTAVAEAWAGLDIDRQRAVVRKLVGIVMRSPGKGSRTPRDGAGRLAHTEATLDLAWH</sequence>
<dbReference type="SUPFAM" id="SSF53041">
    <property type="entry name" value="Resolvase-like"/>
    <property type="match status" value="1"/>
</dbReference>
<accession>A0ABN2P612</accession>
<comment type="caution">
    <text evidence="3">The sequence shown here is derived from an EMBL/GenBank/DDBJ whole genome shotgun (WGS) entry which is preliminary data.</text>
</comment>
<dbReference type="Gene3D" id="3.90.1750.20">
    <property type="entry name" value="Putative Large Serine Recombinase, Chain B, Domain 2"/>
    <property type="match status" value="1"/>
</dbReference>
<dbReference type="InterPro" id="IPR011109">
    <property type="entry name" value="DNA_bind_recombinase_dom"/>
</dbReference>
<dbReference type="PANTHER" id="PTHR30461">
    <property type="entry name" value="DNA-INVERTASE FROM LAMBDOID PROPHAGE"/>
    <property type="match status" value="1"/>
</dbReference>
<keyword evidence="4" id="KW-1185">Reference proteome</keyword>
<evidence type="ECO:0000313" key="4">
    <source>
        <dbReference type="Proteomes" id="UP001501343"/>
    </source>
</evidence>
<dbReference type="Pfam" id="PF00239">
    <property type="entry name" value="Resolvase"/>
    <property type="match status" value="1"/>
</dbReference>
<dbReference type="PROSITE" id="PS51736">
    <property type="entry name" value="RECOMBINASES_3"/>
    <property type="match status" value="1"/>
</dbReference>
<dbReference type="InterPro" id="IPR050639">
    <property type="entry name" value="SSR_resolvase"/>
</dbReference>
<protein>
    <submittedName>
        <fullName evidence="3">Recombinase family protein</fullName>
    </submittedName>
</protein>
<organism evidence="3 4">
    <name type="scientific">Microbacterium aoyamense</name>
    <dbReference type="NCBI Taxonomy" id="344166"/>
    <lineage>
        <taxon>Bacteria</taxon>
        <taxon>Bacillati</taxon>
        <taxon>Actinomycetota</taxon>
        <taxon>Actinomycetes</taxon>
        <taxon>Micrococcales</taxon>
        <taxon>Microbacteriaceae</taxon>
        <taxon>Microbacterium</taxon>
    </lineage>
</organism>
<dbReference type="PANTHER" id="PTHR30461:SF23">
    <property type="entry name" value="DNA RECOMBINASE-RELATED"/>
    <property type="match status" value="1"/>
</dbReference>
<feature type="domain" description="Recombinase" evidence="2">
    <location>
        <begin position="175"/>
        <end position="293"/>
    </location>
</feature>
<dbReference type="Gene3D" id="3.40.50.1390">
    <property type="entry name" value="Resolvase, N-terminal catalytic domain"/>
    <property type="match status" value="1"/>
</dbReference>
<dbReference type="Pfam" id="PF07508">
    <property type="entry name" value="Recombinase"/>
    <property type="match status" value="1"/>
</dbReference>
<dbReference type="InterPro" id="IPR038109">
    <property type="entry name" value="DNA_bind_recomb_sf"/>
</dbReference>
<dbReference type="RefSeq" id="WP_248149191.1">
    <property type="nucleotide sequence ID" value="NZ_BAAAOF010000001.1"/>
</dbReference>
<reference evidence="3 4" key="1">
    <citation type="journal article" date="2019" name="Int. J. Syst. Evol. Microbiol.">
        <title>The Global Catalogue of Microorganisms (GCM) 10K type strain sequencing project: providing services to taxonomists for standard genome sequencing and annotation.</title>
        <authorList>
            <consortium name="The Broad Institute Genomics Platform"/>
            <consortium name="The Broad Institute Genome Sequencing Center for Infectious Disease"/>
            <person name="Wu L."/>
            <person name="Ma J."/>
        </authorList>
    </citation>
    <scope>NUCLEOTIDE SEQUENCE [LARGE SCALE GENOMIC DNA]</scope>
    <source>
        <strain evidence="3 4">JCM 14900</strain>
    </source>
</reference>
<evidence type="ECO:0000313" key="3">
    <source>
        <dbReference type="EMBL" id="GAA1913533.1"/>
    </source>
</evidence>
<proteinExistence type="predicted"/>
<dbReference type="PROSITE" id="PS51737">
    <property type="entry name" value="RECOMBINASE_DNA_BIND"/>
    <property type="match status" value="1"/>
</dbReference>
<evidence type="ECO:0000259" key="1">
    <source>
        <dbReference type="PROSITE" id="PS51736"/>
    </source>
</evidence>
<dbReference type="InterPro" id="IPR006119">
    <property type="entry name" value="Resolv_N"/>
</dbReference>
<name>A0ABN2P612_9MICO</name>
<gene>
    <name evidence="3" type="ORF">GCM10009775_02760</name>
</gene>
<dbReference type="InterPro" id="IPR036162">
    <property type="entry name" value="Resolvase-like_N_sf"/>
</dbReference>
<feature type="domain" description="Resolvase/invertase-type recombinase catalytic" evidence="1">
    <location>
        <begin position="3"/>
        <end position="147"/>
    </location>
</feature>